<dbReference type="PANTHER" id="PTHR15715">
    <property type="entry name" value="CENTROSOMAL PROTEIN OF 170 KDA"/>
    <property type="match status" value="1"/>
</dbReference>
<dbReference type="Pfam" id="PF00498">
    <property type="entry name" value="FHA"/>
    <property type="match status" value="1"/>
</dbReference>
<organism evidence="2">
    <name type="scientific">Absidia glauca</name>
    <name type="common">Pin mould</name>
    <dbReference type="NCBI Taxonomy" id="4829"/>
    <lineage>
        <taxon>Eukaryota</taxon>
        <taxon>Fungi</taxon>
        <taxon>Fungi incertae sedis</taxon>
        <taxon>Mucoromycota</taxon>
        <taxon>Mucoromycotina</taxon>
        <taxon>Mucoromycetes</taxon>
        <taxon>Mucorales</taxon>
        <taxon>Cunninghamellaceae</taxon>
        <taxon>Absidia</taxon>
    </lineage>
</organism>
<dbReference type="InterPro" id="IPR051176">
    <property type="entry name" value="Cent_Immune-Sig_Mod"/>
</dbReference>
<evidence type="ECO:0000313" key="2">
    <source>
        <dbReference type="EMBL" id="SAM05622.1"/>
    </source>
</evidence>
<dbReference type="Gene3D" id="2.60.200.20">
    <property type="match status" value="1"/>
</dbReference>
<feature type="domain" description="FHA" evidence="1">
    <location>
        <begin position="49"/>
        <end position="104"/>
    </location>
</feature>
<dbReference type="Proteomes" id="UP000078561">
    <property type="component" value="Unassembled WGS sequence"/>
</dbReference>
<dbReference type="PROSITE" id="PS50006">
    <property type="entry name" value="FHA_DOMAIN"/>
    <property type="match status" value="1"/>
</dbReference>
<evidence type="ECO:0000313" key="3">
    <source>
        <dbReference type="Proteomes" id="UP000078561"/>
    </source>
</evidence>
<accession>A0A168QVF2</accession>
<evidence type="ECO:0000259" key="1">
    <source>
        <dbReference type="PROSITE" id="PS50006"/>
    </source>
</evidence>
<dbReference type="AlphaFoldDB" id="A0A168QVF2"/>
<dbReference type="PANTHER" id="PTHR15715:SF37">
    <property type="entry name" value="LD47843P"/>
    <property type="match status" value="1"/>
</dbReference>
<dbReference type="SMART" id="SM00240">
    <property type="entry name" value="FHA"/>
    <property type="match status" value="1"/>
</dbReference>
<proteinExistence type="predicted"/>
<sequence length="141" mass="15528">MTTSTGTCLATFTPRLQFDVLDQTAKNDFEGESPMVGPLDWSMAKGISLYLGRHSTDKIQSNNLIFKNKVVSRQHAEVWAGDKDKVFIRDLGSSSGTFLNSKRLSPANTPSEPFQLTDGDILRIGTTYHGGIPVPFTHCCF</sequence>
<dbReference type="InterPro" id="IPR000253">
    <property type="entry name" value="FHA_dom"/>
</dbReference>
<dbReference type="InterPro" id="IPR008984">
    <property type="entry name" value="SMAD_FHA_dom_sf"/>
</dbReference>
<keyword evidence="3" id="KW-1185">Reference proteome</keyword>
<reference evidence="2" key="1">
    <citation type="submission" date="2016-04" db="EMBL/GenBank/DDBJ databases">
        <authorList>
            <person name="Evans L.H."/>
            <person name="Alamgir A."/>
            <person name="Owens N."/>
            <person name="Weber N.D."/>
            <person name="Virtaneva K."/>
            <person name="Barbian K."/>
            <person name="Babar A."/>
            <person name="Rosenke K."/>
        </authorList>
    </citation>
    <scope>NUCLEOTIDE SEQUENCE [LARGE SCALE GENOMIC DNA]</scope>
    <source>
        <strain evidence="2">CBS 101.48</strain>
    </source>
</reference>
<name>A0A168QVF2_ABSGL</name>
<dbReference type="STRING" id="4829.A0A168QVF2"/>
<dbReference type="SUPFAM" id="SSF49879">
    <property type="entry name" value="SMAD/FHA domain"/>
    <property type="match status" value="1"/>
</dbReference>
<dbReference type="OrthoDB" id="2275910at2759"/>
<dbReference type="InParanoid" id="A0A168QVF2"/>
<dbReference type="EMBL" id="LT554468">
    <property type="protein sequence ID" value="SAM05622.1"/>
    <property type="molecule type" value="Genomic_DNA"/>
</dbReference>
<gene>
    <name evidence="2" type="primary">ABSGL_11497.1 scaffold 12295</name>
</gene>
<protein>
    <recommendedName>
        <fullName evidence="1">FHA domain-containing protein</fullName>
    </recommendedName>
</protein>